<reference evidence="2" key="1">
    <citation type="journal article" date="2016" name="Nature">
        <title>Genome evolution in the allotetraploid frog Xenopus laevis.</title>
        <authorList>
            <person name="Session A.M."/>
            <person name="Uno Y."/>
            <person name="Kwon T."/>
            <person name="Chapman J.A."/>
            <person name="Toyoda A."/>
            <person name="Takahashi S."/>
            <person name="Fukui A."/>
            <person name="Hikosaka A."/>
            <person name="Suzuki A."/>
            <person name="Kondo M."/>
            <person name="van Heeringen S.J."/>
            <person name="Quigley I."/>
            <person name="Heinz S."/>
            <person name="Ogino H."/>
            <person name="Ochi H."/>
            <person name="Hellsten U."/>
            <person name="Lyons J.B."/>
            <person name="Simakov O."/>
            <person name="Putnam N."/>
            <person name="Stites J."/>
            <person name="Kuroki Y."/>
            <person name="Tanaka T."/>
            <person name="Michiue T."/>
            <person name="Watanabe M."/>
            <person name="Bogdanovic O."/>
            <person name="Lister R."/>
            <person name="Georgiou G."/>
            <person name="Paranjpe S.S."/>
            <person name="van Kruijsbergen I."/>
            <person name="Shu S."/>
            <person name="Carlson J."/>
            <person name="Kinoshita T."/>
            <person name="Ohta Y."/>
            <person name="Mawaribuchi S."/>
            <person name="Jenkins J."/>
            <person name="Grimwood J."/>
            <person name="Schmutz J."/>
            <person name="Mitros T."/>
            <person name="Mozaffari S.V."/>
            <person name="Suzuki Y."/>
            <person name="Haramoto Y."/>
            <person name="Yamamoto T.S."/>
            <person name="Takagi C."/>
            <person name="Heald R."/>
            <person name="Miller K."/>
            <person name="Haudenschild C."/>
            <person name="Kitzman J."/>
            <person name="Nakayama T."/>
            <person name="Izutsu Y."/>
            <person name="Robert J."/>
            <person name="Fortriede J."/>
            <person name="Burns K."/>
            <person name="Lotay V."/>
            <person name="Karimi K."/>
            <person name="Yasuoka Y."/>
            <person name="Dichmann D.S."/>
            <person name="Flajnik M.F."/>
            <person name="Houston D.W."/>
            <person name="Shendure J."/>
            <person name="DuPasquier L."/>
            <person name="Vize P.D."/>
            <person name="Zorn A.M."/>
            <person name="Ito M."/>
            <person name="Marcotte E.M."/>
            <person name="Wallingford J.B."/>
            <person name="Ito Y."/>
            <person name="Asashima M."/>
            <person name="Ueno N."/>
            <person name="Matsuda Y."/>
            <person name="Veenstra G.J."/>
            <person name="Fujiyama A."/>
            <person name="Harland R.M."/>
            <person name="Taira M."/>
            <person name="Rokhsar D.S."/>
        </authorList>
    </citation>
    <scope>NUCLEOTIDE SEQUENCE [LARGE SCALE GENOMIC DNA]</scope>
    <source>
        <strain evidence="2">J</strain>
    </source>
</reference>
<evidence type="ECO:0000313" key="1">
    <source>
        <dbReference type="EMBL" id="OCT94888.1"/>
    </source>
</evidence>
<accession>A0A974DMX0</accession>
<protein>
    <submittedName>
        <fullName evidence="1">Uncharacterized protein</fullName>
    </submittedName>
</protein>
<name>A0A974DMX0_XENLA</name>
<dbReference type="EMBL" id="CM004468">
    <property type="protein sequence ID" value="OCT94888.1"/>
    <property type="molecule type" value="Genomic_DNA"/>
</dbReference>
<dbReference type="Proteomes" id="UP000694892">
    <property type="component" value="Chromosome 2L"/>
</dbReference>
<proteinExistence type="predicted"/>
<sequence length="73" mass="8309">MKVGYAENNIHCHYEFKSPAILVKDGKIRFLTFIKKYHLNSMHLPLSVPGTLSLNVSYAVHHGKVKVLVTQVF</sequence>
<dbReference type="AlphaFoldDB" id="A0A974DMX0"/>
<evidence type="ECO:0000313" key="2">
    <source>
        <dbReference type="Proteomes" id="UP000694892"/>
    </source>
</evidence>
<organism evidence="1 2">
    <name type="scientific">Xenopus laevis</name>
    <name type="common">African clawed frog</name>
    <dbReference type="NCBI Taxonomy" id="8355"/>
    <lineage>
        <taxon>Eukaryota</taxon>
        <taxon>Metazoa</taxon>
        <taxon>Chordata</taxon>
        <taxon>Craniata</taxon>
        <taxon>Vertebrata</taxon>
        <taxon>Euteleostomi</taxon>
        <taxon>Amphibia</taxon>
        <taxon>Batrachia</taxon>
        <taxon>Anura</taxon>
        <taxon>Pipoidea</taxon>
        <taxon>Pipidae</taxon>
        <taxon>Xenopodinae</taxon>
        <taxon>Xenopus</taxon>
        <taxon>Xenopus</taxon>
    </lineage>
</organism>
<gene>
    <name evidence="1" type="ORF">XELAEV_18012571mg</name>
</gene>